<dbReference type="Proteomes" id="UP000250088">
    <property type="component" value="Chromosome"/>
</dbReference>
<evidence type="ECO:0000313" key="2">
    <source>
        <dbReference type="Proteomes" id="UP000250088"/>
    </source>
</evidence>
<organism evidence="1 2">
    <name type="scientific">Natrarchaeobaculum aegyptiacum</name>
    <dbReference type="NCBI Taxonomy" id="745377"/>
    <lineage>
        <taxon>Archaea</taxon>
        <taxon>Methanobacteriati</taxon>
        <taxon>Methanobacteriota</taxon>
        <taxon>Stenosarchaea group</taxon>
        <taxon>Halobacteria</taxon>
        <taxon>Halobacteriales</taxon>
        <taxon>Natrialbaceae</taxon>
        <taxon>Natrarchaeobaculum</taxon>
    </lineage>
</organism>
<dbReference type="KEGG" id="naj:B1756_01100"/>
<dbReference type="AlphaFoldDB" id="A0A2Z2HR24"/>
<sequence>MIVHGRSRGSNRVIPSLTVLEAGHLLYPPADHDRPSEGENLFRLAPRDETMTHPYGRCRNCGERLYEHVEGGYQCLNCKSRYPEDELEFDA</sequence>
<protein>
    <submittedName>
        <fullName evidence="1">Uncharacterized protein</fullName>
    </submittedName>
</protein>
<gene>
    <name evidence="1" type="ORF">B1756_01100</name>
</gene>
<dbReference type="EMBL" id="CP019893">
    <property type="protein sequence ID" value="ARS88485.1"/>
    <property type="molecule type" value="Genomic_DNA"/>
</dbReference>
<accession>A0A2Z2HR24</accession>
<reference evidence="2" key="1">
    <citation type="submission" date="2017-02" db="EMBL/GenBank/DDBJ databases">
        <title>Natronthermophilus aegyptiacus gen. nov.,sp. nov., an aerobic, extremely halophilic alkalithermophilic archaeon isolated from the athalassohaline Wadi An Natrun, Egypt.</title>
        <authorList>
            <person name="Zhao B."/>
        </authorList>
    </citation>
    <scope>NUCLEOTIDE SEQUENCE [LARGE SCALE GENOMIC DNA]</scope>
    <source>
        <strain evidence="2">JW/NM-HA 15</strain>
    </source>
</reference>
<name>A0A2Z2HR24_9EURY</name>
<keyword evidence="2" id="KW-1185">Reference proteome</keyword>
<proteinExistence type="predicted"/>
<evidence type="ECO:0000313" key="1">
    <source>
        <dbReference type="EMBL" id="ARS88485.1"/>
    </source>
</evidence>